<gene>
    <name evidence="1" type="ORF">HGRIS_005106</name>
</gene>
<name>A0ABR3JE14_9AGAR</name>
<keyword evidence="2" id="KW-1185">Reference proteome</keyword>
<dbReference type="EMBL" id="JASNQZ010000008">
    <property type="protein sequence ID" value="KAL0953944.1"/>
    <property type="molecule type" value="Genomic_DNA"/>
</dbReference>
<organism evidence="1 2">
    <name type="scientific">Hohenbuehelia grisea</name>
    <dbReference type="NCBI Taxonomy" id="104357"/>
    <lineage>
        <taxon>Eukaryota</taxon>
        <taxon>Fungi</taxon>
        <taxon>Dikarya</taxon>
        <taxon>Basidiomycota</taxon>
        <taxon>Agaricomycotina</taxon>
        <taxon>Agaricomycetes</taxon>
        <taxon>Agaricomycetidae</taxon>
        <taxon>Agaricales</taxon>
        <taxon>Pleurotineae</taxon>
        <taxon>Pleurotaceae</taxon>
        <taxon>Hohenbuehelia</taxon>
    </lineage>
</organism>
<accession>A0ABR3JE14</accession>
<proteinExistence type="predicted"/>
<dbReference type="Proteomes" id="UP001556367">
    <property type="component" value="Unassembled WGS sequence"/>
</dbReference>
<evidence type="ECO:0000313" key="1">
    <source>
        <dbReference type="EMBL" id="KAL0953944.1"/>
    </source>
</evidence>
<reference evidence="2" key="1">
    <citation type="submission" date="2024-06" db="EMBL/GenBank/DDBJ databases">
        <title>Multi-omics analyses provide insights into the biosynthesis of the anticancer antibiotic pleurotin in Hohenbuehelia grisea.</title>
        <authorList>
            <person name="Weaver J.A."/>
            <person name="Alberti F."/>
        </authorList>
    </citation>
    <scope>NUCLEOTIDE SEQUENCE [LARGE SCALE GENOMIC DNA]</scope>
    <source>
        <strain evidence="2">T-177</strain>
    </source>
</reference>
<evidence type="ECO:0000313" key="2">
    <source>
        <dbReference type="Proteomes" id="UP001556367"/>
    </source>
</evidence>
<sequence length="108" mass="11721">MPVSSTEGRQPTMDGVIISCTAIVDMMYLPTGIPTAKPACLAILSTIQAKRCPIDDHSGSGSLSQTVRDCLSISHRYHRIVNRTRTRLETVYGFPCGAYQPALILIPS</sequence>
<protein>
    <submittedName>
        <fullName evidence="1">Uncharacterized protein</fullName>
    </submittedName>
</protein>
<comment type="caution">
    <text evidence="1">The sequence shown here is derived from an EMBL/GenBank/DDBJ whole genome shotgun (WGS) entry which is preliminary data.</text>
</comment>